<dbReference type="PANTHER" id="PTHR32385:SF15">
    <property type="entry name" value="INOSITOL PHOSPHOCERAMIDE MANNOSYLTRANSFERASE 1"/>
    <property type="match status" value="1"/>
</dbReference>
<dbReference type="Proteomes" id="UP000289821">
    <property type="component" value="Unassembled WGS sequence"/>
</dbReference>
<dbReference type="PANTHER" id="PTHR32385">
    <property type="entry name" value="MANNOSYL PHOSPHORYLINOSITOL CERAMIDE SYNTHASE"/>
    <property type="match status" value="1"/>
</dbReference>
<evidence type="ECO:0000313" key="2">
    <source>
        <dbReference type="Proteomes" id="UP000289821"/>
    </source>
</evidence>
<dbReference type="RefSeq" id="WP_128761883.1">
    <property type="nucleotide sequence ID" value="NZ_QOVI01000005.1"/>
</dbReference>
<accession>A0A4Q0NR00</accession>
<dbReference type="Gene3D" id="3.90.550.20">
    <property type="match status" value="1"/>
</dbReference>
<dbReference type="Pfam" id="PF05704">
    <property type="entry name" value="Caps_synth"/>
    <property type="match status" value="1"/>
</dbReference>
<protein>
    <submittedName>
        <fullName evidence="1">Capsular polysaccharide synthesis protein</fullName>
    </submittedName>
</protein>
<dbReference type="GO" id="GO:0016020">
    <property type="term" value="C:membrane"/>
    <property type="evidence" value="ECO:0007669"/>
    <property type="project" value="GOC"/>
</dbReference>
<dbReference type="InterPro" id="IPR008441">
    <property type="entry name" value="AfumC-like_glycosyl_Trfase"/>
</dbReference>
<dbReference type="InterPro" id="IPR051706">
    <property type="entry name" value="Glycosyltransferase_domain"/>
</dbReference>
<dbReference type="EMBL" id="QOVI01000005">
    <property type="protein sequence ID" value="RXG13096.1"/>
    <property type="molecule type" value="Genomic_DNA"/>
</dbReference>
<comment type="caution">
    <text evidence="1">The sequence shown here is derived from an EMBL/GenBank/DDBJ whole genome shotgun (WGS) entry which is preliminary data.</text>
</comment>
<reference evidence="1 2" key="1">
    <citation type="submission" date="2018-07" db="EMBL/GenBank/DDBJ databases">
        <title>Leeuwenhoekiella genomics.</title>
        <authorList>
            <person name="Tahon G."/>
            <person name="Willems A."/>
        </authorList>
    </citation>
    <scope>NUCLEOTIDE SEQUENCE [LARGE SCALE GENOMIC DNA]</scope>
    <source>
        <strain evidence="1 2">R-50232</strain>
    </source>
</reference>
<name>A0A4Q0NR00_9FLAO</name>
<dbReference type="GO" id="GO:0051999">
    <property type="term" value="P:mannosyl-inositol phosphorylceramide biosynthetic process"/>
    <property type="evidence" value="ECO:0007669"/>
    <property type="project" value="TreeGrafter"/>
</dbReference>
<gene>
    <name evidence="1" type="ORF">DSM04_10574</name>
</gene>
<dbReference type="SUPFAM" id="SSF53448">
    <property type="entry name" value="Nucleotide-diphospho-sugar transferases"/>
    <property type="match status" value="1"/>
</dbReference>
<proteinExistence type="predicted"/>
<dbReference type="AlphaFoldDB" id="A0A4Q0NR00"/>
<sequence>MIPKIIHYSWFSNDPIPEHIQKFIEKWRVVLPDYEIVLWDGPKLKEIDNTFANEAVSQKKWAFASDFLRFYVVYHYGGIWFDSDIEVFKSFDQFLNNRLFVAREAGTHGYGKKERWLTAHCFGAEKGHPLIEDCLSFYTDRHFIRSANTEIPTNFRYEMILAPQVMAIMAKKYGYDDNGFIDRDELIEEGIHIYPSYFFDSPQYRSMKNVYSIHREAGGWRAENKQVLNFKGTNPKKGRLFHKLKTFIQKQLLQFNIAIIRIR</sequence>
<keyword evidence="2" id="KW-1185">Reference proteome</keyword>
<dbReference type="GO" id="GO:0000030">
    <property type="term" value="F:mannosyltransferase activity"/>
    <property type="evidence" value="ECO:0007669"/>
    <property type="project" value="TreeGrafter"/>
</dbReference>
<dbReference type="InterPro" id="IPR029044">
    <property type="entry name" value="Nucleotide-diphossugar_trans"/>
</dbReference>
<evidence type="ECO:0000313" key="1">
    <source>
        <dbReference type="EMBL" id="RXG13096.1"/>
    </source>
</evidence>
<organism evidence="1 2">
    <name type="scientific">Leeuwenhoekiella aestuarii</name>
    <dbReference type="NCBI Taxonomy" id="2249426"/>
    <lineage>
        <taxon>Bacteria</taxon>
        <taxon>Pseudomonadati</taxon>
        <taxon>Bacteroidota</taxon>
        <taxon>Flavobacteriia</taxon>
        <taxon>Flavobacteriales</taxon>
        <taxon>Flavobacteriaceae</taxon>
        <taxon>Leeuwenhoekiella</taxon>
    </lineage>
</organism>